<evidence type="ECO:0000313" key="2">
    <source>
        <dbReference type="EMBL" id="RZC35018.1"/>
    </source>
</evidence>
<feature type="domain" description="EF-hand" evidence="1">
    <location>
        <begin position="652"/>
        <end position="687"/>
    </location>
</feature>
<dbReference type="SUPFAM" id="SSF47473">
    <property type="entry name" value="EF-hand"/>
    <property type="match status" value="4"/>
</dbReference>
<evidence type="ECO:0000313" key="3">
    <source>
        <dbReference type="Proteomes" id="UP000292052"/>
    </source>
</evidence>
<accession>A0A482VRM0</accession>
<dbReference type="PANTHER" id="PTHR20875">
    <property type="entry name" value="EF-HAND CALCIUM-BINDING DOMAIN-CONTAINING PROTEIN 6-RELATED"/>
    <property type="match status" value="1"/>
</dbReference>
<dbReference type="AlphaFoldDB" id="A0A482VRM0"/>
<dbReference type="PANTHER" id="PTHR20875:SF0">
    <property type="entry name" value="GH12158P"/>
    <property type="match status" value="1"/>
</dbReference>
<keyword evidence="3" id="KW-1185">Reference proteome</keyword>
<dbReference type="SMART" id="SM00054">
    <property type="entry name" value="EFh"/>
    <property type="match status" value="4"/>
</dbReference>
<protein>
    <recommendedName>
        <fullName evidence="1">EF-hand domain-containing protein</fullName>
    </recommendedName>
</protein>
<name>A0A482VRM0_ASBVE</name>
<reference evidence="2 3" key="1">
    <citation type="submission" date="2017-03" db="EMBL/GenBank/DDBJ databases">
        <title>Genome of the blue death feigning beetle - Asbolus verrucosus.</title>
        <authorList>
            <person name="Rider S.D."/>
        </authorList>
    </citation>
    <scope>NUCLEOTIDE SEQUENCE [LARGE SCALE GENOMIC DNA]</scope>
    <source>
        <strain evidence="2">Butters</strain>
        <tissue evidence="2">Head and leg muscle</tissue>
    </source>
</reference>
<proteinExistence type="predicted"/>
<dbReference type="STRING" id="1661398.A0A482VRM0"/>
<feature type="domain" description="EF-hand" evidence="1">
    <location>
        <begin position="535"/>
        <end position="570"/>
    </location>
</feature>
<gene>
    <name evidence="2" type="ORF">BDFB_001668</name>
</gene>
<dbReference type="Gene3D" id="1.10.238.10">
    <property type="entry name" value="EF-hand"/>
    <property type="match status" value="3"/>
</dbReference>
<organism evidence="2 3">
    <name type="scientific">Asbolus verrucosus</name>
    <name type="common">Desert ironclad beetle</name>
    <dbReference type="NCBI Taxonomy" id="1661398"/>
    <lineage>
        <taxon>Eukaryota</taxon>
        <taxon>Metazoa</taxon>
        <taxon>Ecdysozoa</taxon>
        <taxon>Arthropoda</taxon>
        <taxon>Hexapoda</taxon>
        <taxon>Insecta</taxon>
        <taxon>Pterygota</taxon>
        <taxon>Neoptera</taxon>
        <taxon>Endopterygota</taxon>
        <taxon>Coleoptera</taxon>
        <taxon>Polyphaga</taxon>
        <taxon>Cucujiformia</taxon>
        <taxon>Tenebrionidae</taxon>
        <taxon>Pimeliinae</taxon>
        <taxon>Asbolus</taxon>
    </lineage>
</organism>
<dbReference type="InterPro" id="IPR011992">
    <property type="entry name" value="EF-hand-dom_pair"/>
</dbReference>
<comment type="caution">
    <text evidence="2">The sequence shown here is derived from an EMBL/GenBank/DDBJ whole genome shotgun (WGS) entry which is preliminary data.</text>
</comment>
<sequence length="733" mass="85151">QIKLGDVWRTCNKIRAAVFRTNLNLWKYFCPLDPNKNCIISESQFISVFSGHLQGILGLSDQEISELADYFRIQDGRIFYTQLCEVIYNSVPDFSKNAPLVSGLEWDDPLQVNRLSISEERRLNLLLTKIACVVNMRNLILRPYFQDYELISKNNGTVTVGHFARVLDYLKILVSADDFNLLLKKYLKDGYTINYIAFIAAIDQIVKYLDQHGVLNLSGDVLSLFPGRIINAELPKLPRPEIGKLLASSIFGKQSIFHSSLNEPKQMQDLITTMKRIQRHVLENRLRDFDSLNSGRITVSQFHRGLDMLGVSGIQRLYLSLPEIEAIMIQYRDPCDPSRICWRTFEDDIDQVFTTKVYCYSYSNIDTINKSLKELEKCPCLNVEVPPREIVELPRMGSKDWQKVNTISRELCEEAVAKVKHRVMKRRILLKPAFRDYDRHNNGYVSRSQMRQCLLSNGILLSDEELYALEERFNNEVGFNYFWFLKEVEPKGCEDRCPGAIRHAECGKGHIKKPVKTAEQDIILILAKIKGKVVREGIRVMEFLKDFDKCHLQIISREDFKRGLSVCGFELTENEMETLMEVFASPFRKKCVDYKRFSDVVEEAFTQLSLERAPMIVPLQYIPTRDCERNFLNFDERIILTNAMQKLSKKPEMEINLLSVFQDYDKTNCGTVSVQNFERALSLRGLLNIISRQEFDTVCKCFSFERGMRDEVDYRDFIRGLNIIYNTNKYKPI</sequence>
<dbReference type="EMBL" id="QDEB01074792">
    <property type="protein sequence ID" value="RZC35018.1"/>
    <property type="molecule type" value="Genomic_DNA"/>
</dbReference>
<evidence type="ECO:0000259" key="1">
    <source>
        <dbReference type="PROSITE" id="PS50222"/>
    </source>
</evidence>
<dbReference type="InterPro" id="IPR002048">
    <property type="entry name" value="EF_hand_dom"/>
</dbReference>
<dbReference type="InterPro" id="IPR052603">
    <property type="entry name" value="EFCB6"/>
</dbReference>
<dbReference type="OrthoDB" id="272072at2759"/>
<feature type="non-terminal residue" evidence="2">
    <location>
        <position position="1"/>
    </location>
</feature>
<dbReference type="PROSITE" id="PS50222">
    <property type="entry name" value="EF_HAND_2"/>
    <property type="match status" value="3"/>
</dbReference>
<dbReference type="Proteomes" id="UP000292052">
    <property type="component" value="Unassembled WGS sequence"/>
</dbReference>
<dbReference type="GO" id="GO:0005509">
    <property type="term" value="F:calcium ion binding"/>
    <property type="evidence" value="ECO:0007669"/>
    <property type="project" value="InterPro"/>
</dbReference>
<feature type="domain" description="EF-hand" evidence="1">
    <location>
        <begin position="433"/>
        <end position="460"/>
    </location>
</feature>